<evidence type="ECO:0000313" key="3">
    <source>
        <dbReference type="Proteomes" id="UP001595075"/>
    </source>
</evidence>
<organism evidence="2 3">
    <name type="scientific">Oculimacula yallundae</name>
    <dbReference type="NCBI Taxonomy" id="86028"/>
    <lineage>
        <taxon>Eukaryota</taxon>
        <taxon>Fungi</taxon>
        <taxon>Dikarya</taxon>
        <taxon>Ascomycota</taxon>
        <taxon>Pezizomycotina</taxon>
        <taxon>Leotiomycetes</taxon>
        <taxon>Helotiales</taxon>
        <taxon>Ploettnerulaceae</taxon>
        <taxon>Oculimacula</taxon>
    </lineage>
</organism>
<feature type="compositionally biased region" description="Acidic residues" evidence="1">
    <location>
        <begin position="544"/>
        <end position="561"/>
    </location>
</feature>
<feature type="compositionally biased region" description="Polar residues" evidence="1">
    <location>
        <begin position="174"/>
        <end position="190"/>
    </location>
</feature>
<dbReference type="Proteomes" id="UP001595075">
    <property type="component" value="Unassembled WGS sequence"/>
</dbReference>
<feature type="region of interest" description="Disordered" evidence="1">
    <location>
        <begin position="1"/>
        <end position="191"/>
    </location>
</feature>
<feature type="compositionally biased region" description="Acidic residues" evidence="1">
    <location>
        <begin position="113"/>
        <end position="128"/>
    </location>
</feature>
<keyword evidence="3" id="KW-1185">Reference proteome</keyword>
<feature type="compositionally biased region" description="Polar residues" evidence="1">
    <location>
        <begin position="454"/>
        <end position="464"/>
    </location>
</feature>
<evidence type="ECO:0000313" key="2">
    <source>
        <dbReference type="EMBL" id="KAL2062495.1"/>
    </source>
</evidence>
<reference evidence="2 3" key="1">
    <citation type="journal article" date="2024" name="Commun. Biol.">
        <title>Comparative genomic analysis of thermophilic fungi reveals convergent evolutionary adaptations and gene losses.</title>
        <authorList>
            <person name="Steindorff A.S."/>
            <person name="Aguilar-Pontes M.V."/>
            <person name="Robinson A.J."/>
            <person name="Andreopoulos B."/>
            <person name="LaButti K."/>
            <person name="Kuo A."/>
            <person name="Mondo S."/>
            <person name="Riley R."/>
            <person name="Otillar R."/>
            <person name="Haridas S."/>
            <person name="Lipzen A."/>
            <person name="Grimwood J."/>
            <person name="Schmutz J."/>
            <person name="Clum A."/>
            <person name="Reid I.D."/>
            <person name="Moisan M.C."/>
            <person name="Butler G."/>
            <person name="Nguyen T.T.M."/>
            <person name="Dewar K."/>
            <person name="Conant G."/>
            <person name="Drula E."/>
            <person name="Henrissat B."/>
            <person name="Hansel C."/>
            <person name="Singer S."/>
            <person name="Hutchinson M.I."/>
            <person name="de Vries R.P."/>
            <person name="Natvig D.O."/>
            <person name="Powell A.J."/>
            <person name="Tsang A."/>
            <person name="Grigoriev I.V."/>
        </authorList>
    </citation>
    <scope>NUCLEOTIDE SEQUENCE [LARGE SCALE GENOMIC DNA]</scope>
    <source>
        <strain evidence="2 3">CBS 494.80</strain>
    </source>
</reference>
<feature type="compositionally biased region" description="Acidic residues" evidence="1">
    <location>
        <begin position="17"/>
        <end position="26"/>
    </location>
</feature>
<evidence type="ECO:0008006" key="4">
    <source>
        <dbReference type="Google" id="ProtNLM"/>
    </source>
</evidence>
<accession>A0ABR4BY10</accession>
<sequence>MIRANQRSHSEKAANDGLEDKEDADSAVERPAESLTPARYDSTQGFEEHDDPNNEEDKISGSDDEDEVALADSERSHEESAKQDSENESSADSDDDEDPADSTASNVNAGENVQEENDCEAGEEEEAESLAVTHITISSSSDYEAPPAKKARNSTQPKKSSKVALPPVPFQPGPSGSSLPNASLTSTNFRIGSRGKVQREFPHCLRRRDLDLSQSNIATLVGFSFSSHLVSVKLKLENKQLTKGIQFFAHIQSTSNPKRTISTHTSLWFQAVAKSLSKVNNKFSCSASKCPWLSKVPIKFYKPGIFLIPSVFYNSAQPLQASADEGRINYAQPANLRWRPYYVDPPLNQDIAEWYDEMVALHAGNEVLIAAGGNGYEQEDPRDDLCRYRNGVNEGPEDEAGDRVEGAGYSAIGSAEEDEDNSEYSDGRDSLDSEYDERHQQAPHIDPPCKTHQSELFSEQTRYTSSPISSGVSASGRPKHQCPHCQKMFGTLKRHVDSVHLRFKKNFCGSCGIGFAEKNKMKKHEAICKKKRDRGNKRKRKADSEDDVEDGSDGYEGDYYDDGFGGDYKEGPDDDERGPGGAGGMGREGVRQLVRA</sequence>
<feature type="compositionally biased region" description="Acidic residues" evidence="1">
    <location>
        <begin position="86"/>
        <end position="100"/>
    </location>
</feature>
<gene>
    <name evidence="2" type="ORF">VTL71DRAFT_6761</name>
</gene>
<feature type="compositionally biased region" description="Basic residues" evidence="1">
    <location>
        <begin position="531"/>
        <end position="541"/>
    </location>
</feature>
<evidence type="ECO:0000256" key="1">
    <source>
        <dbReference type="SAM" id="MobiDB-lite"/>
    </source>
</evidence>
<protein>
    <recommendedName>
        <fullName evidence="4">C2H2-type domain-containing protein</fullName>
    </recommendedName>
</protein>
<feature type="compositionally biased region" description="Low complexity" evidence="1">
    <location>
        <begin position="465"/>
        <end position="475"/>
    </location>
</feature>
<name>A0ABR4BY10_9HELO</name>
<dbReference type="EMBL" id="JAZHXI010000017">
    <property type="protein sequence ID" value="KAL2062495.1"/>
    <property type="molecule type" value="Genomic_DNA"/>
</dbReference>
<feature type="compositionally biased region" description="Basic and acidic residues" evidence="1">
    <location>
        <begin position="72"/>
        <end position="85"/>
    </location>
</feature>
<proteinExistence type="predicted"/>
<feature type="region of interest" description="Disordered" evidence="1">
    <location>
        <begin position="374"/>
        <end position="479"/>
    </location>
</feature>
<feature type="compositionally biased region" description="Basic and acidic residues" evidence="1">
    <location>
        <begin position="425"/>
        <end position="440"/>
    </location>
</feature>
<comment type="caution">
    <text evidence="2">The sequence shown here is derived from an EMBL/GenBank/DDBJ whole genome shotgun (WGS) entry which is preliminary data.</text>
</comment>
<feature type="region of interest" description="Disordered" evidence="1">
    <location>
        <begin position="531"/>
        <end position="596"/>
    </location>
</feature>
<feature type="compositionally biased region" description="Basic and acidic residues" evidence="1">
    <location>
        <begin position="51"/>
        <end position="61"/>
    </location>
</feature>